<evidence type="ECO:0000313" key="1">
    <source>
        <dbReference type="EMBL" id="KAI7995461.1"/>
    </source>
</evidence>
<sequence length="227" mass="25185">MAIDCVWHDHPLQPRSILTDGQIAHSSFIFLASNFPSNLFTPSTSSTPSLSSLIHLPIPTTTTPKSPTPIAKHLALASPTTAHFVPSLSTSTALLNTIISNSKSTTTILHFRSLREMGSRCFHAMFMVGQKRGTLLVDLEDGVQPFKKVQLGTPATRWISIYSSRSPMKQRLDQHAEKGKEDGLYISREWILEQWDKNYITSFAGASNGSALVLYEPLSHYYNITPK</sequence>
<gene>
    <name evidence="1" type="ORF">LOK49_LG11G02453</name>
</gene>
<dbReference type="EMBL" id="CM045769">
    <property type="protein sequence ID" value="KAI7995461.1"/>
    <property type="molecule type" value="Genomic_DNA"/>
</dbReference>
<evidence type="ECO:0000313" key="2">
    <source>
        <dbReference type="Proteomes" id="UP001060215"/>
    </source>
</evidence>
<keyword evidence="2" id="KW-1185">Reference proteome</keyword>
<protein>
    <submittedName>
        <fullName evidence="1">Casein kinase 1-like protein HD16</fullName>
    </submittedName>
</protein>
<organism evidence="1 2">
    <name type="scientific">Camellia lanceoleosa</name>
    <dbReference type="NCBI Taxonomy" id="1840588"/>
    <lineage>
        <taxon>Eukaryota</taxon>
        <taxon>Viridiplantae</taxon>
        <taxon>Streptophyta</taxon>
        <taxon>Embryophyta</taxon>
        <taxon>Tracheophyta</taxon>
        <taxon>Spermatophyta</taxon>
        <taxon>Magnoliopsida</taxon>
        <taxon>eudicotyledons</taxon>
        <taxon>Gunneridae</taxon>
        <taxon>Pentapetalae</taxon>
        <taxon>asterids</taxon>
        <taxon>Ericales</taxon>
        <taxon>Theaceae</taxon>
        <taxon>Camellia</taxon>
    </lineage>
</organism>
<accession>A0ACC0G621</accession>
<reference evidence="1 2" key="1">
    <citation type="journal article" date="2022" name="Plant J.">
        <title>Chromosome-level genome of Camellia lanceoleosa provides a valuable resource for understanding genome evolution and self-incompatibility.</title>
        <authorList>
            <person name="Gong W."/>
            <person name="Xiao S."/>
            <person name="Wang L."/>
            <person name="Liao Z."/>
            <person name="Chang Y."/>
            <person name="Mo W."/>
            <person name="Hu G."/>
            <person name="Li W."/>
            <person name="Zhao G."/>
            <person name="Zhu H."/>
            <person name="Hu X."/>
            <person name="Ji K."/>
            <person name="Xiang X."/>
            <person name="Song Q."/>
            <person name="Yuan D."/>
            <person name="Jin S."/>
            <person name="Zhang L."/>
        </authorList>
    </citation>
    <scope>NUCLEOTIDE SEQUENCE [LARGE SCALE GENOMIC DNA]</scope>
    <source>
        <strain evidence="1">SQ_2022a</strain>
    </source>
</reference>
<comment type="caution">
    <text evidence="1">The sequence shown here is derived from an EMBL/GenBank/DDBJ whole genome shotgun (WGS) entry which is preliminary data.</text>
</comment>
<name>A0ACC0G621_9ERIC</name>
<dbReference type="Proteomes" id="UP001060215">
    <property type="component" value="Chromosome 12"/>
</dbReference>
<proteinExistence type="predicted"/>